<dbReference type="GO" id="GO:0015074">
    <property type="term" value="P:DNA integration"/>
    <property type="evidence" value="ECO:0007669"/>
    <property type="project" value="InterPro"/>
</dbReference>
<evidence type="ECO:0000259" key="10">
    <source>
        <dbReference type="PROSITE" id="PS50994"/>
    </source>
</evidence>
<dbReference type="Gene3D" id="3.30.420.10">
    <property type="entry name" value="Ribonuclease H-like superfamily/Ribonuclease H"/>
    <property type="match status" value="1"/>
</dbReference>
<dbReference type="PROSITE" id="PS50994">
    <property type="entry name" value="INTEGRASE"/>
    <property type="match status" value="1"/>
</dbReference>
<keyword evidence="2" id="KW-0645">Protease</keyword>
<dbReference type="InterPro" id="IPR000477">
    <property type="entry name" value="RT_dom"/>
</dbReference>
<dbReference type="InterPro" id="IPR050951">
    <property type="entry name" value="Retrovirus_Pol_polyprotein"/>
</dbReference>
<evidence type="ECO:0000313" key="11">
    <source>
        <dbReference type="EMBL" id="JAB63837.1"/>
    </source>
</evidence>
<dbReference type="InterPro" id="IPR012337">
    <property type="entry name" value="RNaseH-like_sf"/>
</dbReference>
<dbReference type="InterPro" id="IPR001584">
    <property type="entry name" value="Integrase_cat-core"/>
</dbReference>
<dbReference type="EMBL" id="GALX01004629">
    <property type="protein sequence ID" value="JAB63837.1"/>
    <property type="molecule type" value="Transcribed_RNA"/>
</dbReference>
<evidence type="ECO:0000256" key="4">
    <source>
        <dbReference type="ARBA" id="ARBA00022695"/>
    </source>
</evidence>
<reference evidence="11" key="1">
    <citation type="submission" date="2013-07" db="EMBL/GenBank/DDBJ databases">
        <title>Midgut Transcriptome Profiling of Anoplphora glabripennis, a Lignocellulose Degrading, Wood-Boring Cerambycid.</title>
        <authorList>
            <person name="Scully E.D."/>
            <person name="Hoover K."/>
            <person name="Carlson J.E."/>
            <person name="Tien M."/>
            <person name="Geib S.M."/>
        </authorList>
    </citation>
    <scope>NUCLEOTIDE SEQUENCE</scope>
</reference>
<dbReference type="CDD" id="cd01647">
    <property type="entry name" value="RT_LTR"/>
    <property type="match status" value="1"/>
</dbReference>
<dbReference type="Gene3D" id="3.10.10.10">
    <property type="entry name" value="HIV Type 1 Reverse Transcriptase, subunit A, domain 1"/>
    <property type="match status" value="1"/>
</dbReference>
<dbReference type="FunFam" id="3.30.70.270:FF:000026">
    <property type="entry name" value="Transposon Ty3-G Gag-Pol polyprotein"/>
    <property type="match status" value="1"/>
</dbReference>
<dbReference type="Pfam" id="PF00665">
    <property type="entry name" value="rve"/>
    <property type="match status" value="1"/>
</dbReference>
<dbReference type="PANTHER" id="PTHR37984:SF5">
    <property type="entry name" value="PROTEIN NYNRIN-LIKE"/>
    <property type="match status" value="1"/>
</dbReference>
<dbReference type="Pfam" id="PF17921">
    <property type="entry name" value="Integrase_H2C2"/>
    <property type="match status" value="1"/>
</dbReference>
<proteinExistence type="predicted"/>
<dbReference type="GO" id="GO:0004519">
    <property type="term" value="F:endonuclease activity"/>
    <property type="evidence" value="ECO:0007669"/>
    <property type="project" value="UniProtKB-KW"/>
</dbReference>
<dbReference type="Gene3D" id="3.30.70.270">
    <property type="match status" value="2"/>
</dbReference>
<evidence type="ECO:0000259" key="9">
    <source>
        <dbReference type="PROSITE" id="PS50878"/>
    </source>
</evidence>
<dbReference type="InterPro" id="IPR041588">
    <property type="entry name" value="Integrase_H2C2"/>
</dbReference>
<accession>V5GQE1</accession>
<dbReference type="InterPro" id="IPR043502">
    <property type="entry name" value="DNA/RNA_pol_sf"/>
</dbReference>
<protein>
    <recommendedName>
        <fullName evidence="1">RNA-directed DNA polymerase</fullName>
        <ecNumber evidence="1">2.7.7.49</ecNumber>
    </recommendedName>
</protein>
<keyword evidence="5" id="KW-0540">Nuclease</keyword>
<feature type="non-terminal residue" evidence="11">
    <location>
        <position position="1077"/>
    </location>
</feature>
<dbReference type="SUPFAM" id="SSF56672">
    <property type="entry name" value="DNA/RNA polymerases"/>
    <property type="match status" value="1"/>
</dbReference>
<dbReference type="SUPFAM" id="SSF53098">
    <property type="entry name" value="Ribonuclease H-like"/>
    <property type="match status" value="1"/>
</dbReference>
<keyword evidence="8" id="KW-0695">RNA-directed DNA polymerase</keyword>
<sequence>MKLLIDTGCASSIIRPSIIENYYPSCIYFDKTELKTCVGTTNARCKADIPIFEEFNSDISITVILHDFHEYYDGLIGFNDLQNLQLSINFSEQSLCNPDRSINIPIYYRNPNDTTKRYSVNAHEVLIKEIPVDAPDGDVYIPYQSTDDLFIPASISTCRNGYATVEIYNMSEEAQFVEFEEPLSVEPFLENYDSFDYDIKSPASSKNQNLESLLRLEHLNPEEKKSLLNVCNKFQDIFLKPGDLLTFHNSVKHEIRTKDETAIYTKSYRFPHVHKQEVKNQIDKMLHENIIRPSISPWSSPIWVVPKKKDASGIQKWRLVVDYRKLNDKTIEDRYPLPNITDILDKLGRCNYFTTLDLASGFHQIEVHPNSVEKTAFSVEQGHYEFLRMPFGLKNAPSTFQRVMDNVLKDLQNKICLVYMDDVIIFSTSLQEHILNLHKVFEAFRKHNLKIQLDKSEFLSKSVEFLGHVITPNGVKPNQKKIEAIKNFPIPQTHRDIKSFLGLLGYYRRFIKNFSKITKPFTKCLKKGEKVIHTPEFINTFEYCKTLLCNDPILAFPDFEKQFTVTTDASNFAIGAVLSQNDHPISYASRTLNPAEINYSTIEKELLAIVWACKYFRPYIFGRKFIIQTDHKPLQWLFNLKEPNSRLVRWRLKLEEYDYEIKYKKGKQNTNADCLSRIKIDSNPIDINPIDTDTNPGDKITDVDDFISEIGEEIGERLLDTPTMEQIFQEIDIAQPPPQNDAETQHTADENPIQELPYTENCLNQYNHQIIIQESNNTIIDSSTSENPFKTKFRHLVTFRTIASDDDVTKLLKSLISPKFTYCLYFKTPETERKIIRILQQNFTNLKLCISRKYLQDIEDNEEQNEKLKYYHEGKTSHRGITEVKTSLLKRYYWPNLVNDVTNYVNSCRICQKAKYERHPQRIKFQITPTPKKPFKIIHMDLFFAESKIFLTVLDPFSKLGQAYHIKTKNSIDTYEALLTFISHYGIPNKIITDNGKEFDNNLFKEFCNLHQIDFHITTPKNSNSNAPVERFHSTLLDLIRCTKLEYPNKDLTQIMKLAIIGYNNAIHSVTKLTPFE</sequence>
<dbReference type="InterPro" id="IPR036397">
    <property type="entry name" value="RNaseH_sf"/>
</dbReference>
<dbReference type="CDD" id="cd09274">
    <property type="entry name" value="RNase_HI_RT_Ty3"/>
    <property type="match status" value="1"/>
</dbReference>
<keyword evidence="4" id="KW-0548">Nucleotidyltransferase</keyword>
<evidence type="ECO:0000256" key="6">
    <source>
        <dbReference type="ARBA" id="ARBA00022759"/>
    </source>
</evidence>
<evidence type="ECO:0000256" key="1">
    <source>
        <dbReference type="ARBA" id="ARBA00012493"/>
    </source>
</evidence>
<evidence type="ECO:0000256" key="8">
    <source>
        <dbReference type="ARBA" id="ARBA00022918"/>
    </source>
</evidence>
<dbReference type="GO" id="GO:0008233">
    <property type="term" value="F:peptidase activity"/>
    <property type="evidence" value="ECO:0007669"/>
    <property type="project" value="UniProtKB-KW"/>
</dbReference>
<dbReference type="EC" id="2.7.7.49" evidence="1"/>
<dbReference type="Pfam" id="PF00078">
    <property type="entry name" value="RVT_1"/>
    <property type="match status" value="1"/>
</dbReference>
<gene>
    <name evidence="11" type="primary">POL3</name>
</gene>
<dbReference type="GO" id="GO:0003676">
    <property type="term" value="F:nucleic acid binding"/>
    <property type="evidence" value="ECO:0007669"/>
    <property type="project" value="InterPro"/>
</dbReference>
<feature type="domain" description="Reverse transcriptase" evidence="9">
    <location>
        <begin position="286"/>
        <end position="470"/>
    </location>
</feature>
<name>V5GQE1_ANOGL</name>
<dbReference type="GO" id="GO:0003964">
    <property type="term" value="F:RNA-directed DNA polymerase activity"/>
    <property type="evidence" value="ECO:0007669"/>
    <property type="project" value="UniProtKB-KW"/>
</dbReference>
<dbReference type="AlphaFoldDB" id="V5GQE1"/>
<evidence type="ECO:0000256" key="2">
    <source>
        <dbReference type="ARBA" id="ARBA00022670"/>
    </source>
</evidence>
<keyword evidence="6" id="KW-0255">Endonuclease</keyword>
<dbReference type="PROSITE" id="PS50878">
    <property type="entry name" value="RT_POL"/>
    <property type="match status" value="1"/>
</dbReference>
<evidence type="ECO:0000256" key="5">
    <source>
        <dbReference type="ARBA" id="ARBA00022722"/>
    </source>
</evidence>
<evidence type="ECO:0000256" key="3">
    <source>
        <dbReference type="ARBA" id="ARBA00022679"/>
    </source>
</evidence>
<dbReference type="GO" id="GO:0006508">
    <property type="term" value="P:proteolysis"/>
    <property type="evidence" value="ECO:0007669"/>
    <property type="project" value="UniProtKB-KW"/>
</dbReference>
<dbReference type="FunFam" id="3.10.10.10:FF:000007">
    <property type="entry name" value="Retrovirus-related Pol polyprotein from transposon 17.6-like Protein"/>
    <property type="match status" value="1"/>
</dbReference>
<dbReference type="PANTHER" id="PTHR37984">
    <property type="entry name" value="PROTEIN CBG26694"/>
    <property type="match status" value="1"/>
</dbReference>
<dbReference type="InterPro" id="IPR043128">
    <property type="entry name" value="Rev_trsase/Diguanyl_cyclase"/>
</dbReference>
<organism evidence="11">
    <name type="scientific">Anoplophora glabripennis</name>
    <name type="common">Asian longhorn beetle</name>
    <name type="synonym">Anoplophora nobilis</name>
    <dbReference type="NCBI Taxonomy" id="217634"/>
    <lineage>
        <taxon>Eukaryota</taxon>
        <taxon>Metazoa</taxon>
        <taxon>Ecdysozoa</taxon>
        <taxon>Arthropoda</taxon>
        <taxon>Hexapoda</taxon>
        <taxon>Insecta</taxon>
        <taxon>Pterygota</taxon>
        <taxon>Neoptera</taxon>
        <taxon>Endopterygota</taxon>
        <taxon>Coleoptera</taxon>
        <taxon>Polyphaga</taxon>
        <taxon>Cucujiformia</taxon>
        <taxon>Chrysomeloidea</taxon>
        <taxon>Cerambycidae</taxon>
        <taxon>Lamiinae</taxon>
        <taxon>Lamiini</taxon>
        <taxon>Anoplophora</taxon>
    </lineage>
</organism>
<evidence type="ECO:0000256" key="7">
    <source>
        <dbReference type="ARBA" id="ARBA00022801"/>
    </source>
</evidence>
<dbReference type="Pfam" id="PF17917">
    <property type="entry name" value="RT_RNaseH"/>
    <property type="match status" value="1"/>
</dbReference>
<dbReference type="Gene3D" id="1.10.340.70">
    <property type="match status" value="1"/>
</dbReference>
<feature type="domain" description="Integrase catalytic" evidence="10">
    <location>
        <begin position="930"/>
        <end position="1077"/>
    </location>
</feature>
<dbReference type="InterPro" id="IPR041373">
    <property type="entry name" value="RT_RNaseH"/>
</dbReference>
<keyword evidence="3" id="KW-0808">Transferase</keyword>
<dbReference type="GO" id="GO:0042575">
    <property type="term" value="C:DNA polymerase complex"/>
    <property type="evidence" value="ECO:0007669"/>
    <property type="project" value="UniProtKB-ARBA"/>
</dbReference>
<keyword evidence="7" id="KW-0378">Hydrolase</keyword>
<dbReference type="FunFam" id="3.10.20.370:FF:000001">
    <property type="entry name" value="Retrovirus-related Pol polyprotein from transposon 17.6-like protein"/>
    <property type="match status" value="1"/>
</dbReference>